<dbReference type="EMBL" id="JACXVP010000002">
    <property type="protein sequence ID" value="KAG5620800.1"/>
    <property type="molecule type" value="Genomic_DNA"/>
</dbReference>
<accession>A0A9J6A8Q1</accession>
<comment type="caution">
    <text evidence="1">The sequence shown here is derived from an EMBL/GenBank/DDBJ whole genome shotgun (WGS) entry which is preliminary data.</text>
</comment>
<evidence type="ECO:0000313" key="2">
    <source>
        <dbReference type="Proteomes" id="UP000824120"/>
    </source>
</evidence>
<reference evidence="1 2" key="1">
    <citation type="submission" date="2020-09" db="EMBL/GenBank/DDBJ databases">
        <title>De no assembly of potato wild relative species, Solanum commersonii.</title>
        <authorList>
            <person name="Cho K."/>
        </authorList>
    </citation>
    <scope>NUCLEOTIDE SEQUENCE [LARGE SCALE GENOMIC DNA]</scope>
    <source>
        <strain evidence="1">LZ3.2</strain>
        <tissue evidence="1">Leaf</tissue>
    </source>
</reference>
<name>A0A9J6A8Q1_SOLCO</name>
<dbReference type="PANTHER" id="PTHR33233">
    <property type="entry name" value="ENDONUCLEASE/EXONUCLEASE/PHOSPHATASE"/>
    <property type="match status" value="1"/>
</dbReference>
<sequence length="60" mass="6947">MELFPGKEGKEEEPKQKKWSNLFQGNHMAAQGMKLNYVAPTIRNGEKIVELCKDEVEMEH</sequence>
<dbReference type="AlphaFoldDB" id="A0A9J6A8Q1"/>
<organism evidence="1 2">
    <name type="scientific">Solanum commersonii</name>
    <name type="common">Commerson's wild potato</name>
    <name type="synonym">Commerson's nightshade</name>
    <dbReference type="NCBI Taxonomy" id="4109"/>
    <lineage>
        <taxon>Eukaryota</taxon>
        <taxon>Viridiplantae</taxon>
        <taxon>Streptophyta</taxon>
        <taxon>Embryophyta</taxon>
        <taxon>Tracheophyta</taxon>
        <taxon>Spermatophyta</taxon>
        <taxon>Magnoliopsida</taxon>
        <taxon>eudicotyledons</taxon>
        <taxon>Gunneridae</taxon>
        <taxon>Pentapetalae</taxon>
        <taxon>asterids</taxon>
        <taxon>lamiids</taxon>
        <taxon>Solanales</taxon>
        <taxon>Solanaceae</taxon>
        <taxon>Solanoideae</taxon>
        <taxon>Solaneae</taxon>
        <taxon>Solanum</taxon>
    </lineage>
</organism>
<dbReference type="Proteomes" id="UP000824120">
    <property type="component" value="Chromosome 2"/>
</dbReference>
<evidence type="ECO:0000313" key="1">
    <source>
        <dbReference type="EMBL" id="KAG5620800.1"/>
    </source>
</evidence>
<protein>
    <submittedName>
        <fullName evidence="1">Uncharacterized protein</fullName>
    </submittedName>
</protein>
<proteinExistence type="predicted"/>
<gene>
    <name evidence="1" type="ORF">H5410_006018</name>
</gene>
<keyword evidence="2" id="KW-1185">Reference proteome</keyword>
<dbReference type="PANTHER" id="PTHR33233:SF17">
    <property type="entry name" value="DUF4283 DOMAIN-CONTAINING PROTEIN"/>
    <property type="match status" value="1"/>
</dbReference>